<proteinExistence type="predicted"/>
<evidence type="ECO:0000313" key="1">
    <source>
        <dbReference type="EMBL" id="MBA0761135.1"/>
    </source>
</evidence>
<keyword evidence="2" id="KW-1185">Reference proteome</keyword>
<evidence type="ECO:0008006" key="3">
    <source>
        <dbReference type="Google" id="ProtNLM"/>
    </source>
</evidence>
<gene>
    <name evidence="1" type="ORF">Gotri_023821</name>
</gene>
<evidence type="ECO:0000313" key="2">
    <source>
        <dbReference type="Proteomes" id="UP000593568"/>
    </source>
</evidence>
<reference evidence="1 2" key="1">
    <citation type="journal article" date="2019" name="Genome Biol. Evol.">
        <title>Insights into the evolution of the New World diploid cottons (Gossypium, subgenus Houzingenia) based on genome sequencing.</title>
        <authorList>
            <person name="Grover C.E."/>
            <person name="Arick M.A. 2nd"/>
            <person name="Thrash A."/>
            <person name="Conover J.L."/>
            <person name="Sanders W.S."/>
            <person name="Peterson D.G."/>
            <person name="Frelichowski J.E."/>
            <person name="Scheffler J.A."/>
            <person name="Scheffler B.E."/>
            <person name="Wendel J.F."/>
        </authorList>
    </citation>
    <scope>NUCLEOTIDE SEQUENCE [LARGE SCALE GENOMIC DNA]</scope>
    <source>
        <strain evidence="1">8</strain>
        <tissue evidence="1">Leaf</tissue>
    </source>
</reference>
<sequence length="130" mass="15225">MVEDTNKLWEKLNFLEEEAIRVVSTKLGSNNPRVLKHGLGKIMSREKVNREAMYRVFKSLWFTKEDVNFVALEEGAILVKFDNMEDRKRQVAMDVGKAIGEVVDIDWRNRDGGWTEYIWLRVIIDVLIPL</sequence>
<protein>
    <recommendedName>
        <fullName evidence="3">DUF4283 domain-containing protein</fullName>
    </recommendedName>
</protein>
<dbReference type="Proteomes" id="UP000593568">
    <property type="component" value="Unassembled WGS sequence"/>
</dbReference>
<dbReference type="AlphaFoldDB" id="A0A7J9DL40"/>
<comment type="caution">
    <text evidence="1">The sequence shown here is derived from an EMBL/GenBank/DDBJ whole genome shotgun (WGS) entry which is preliminary data.</text>
</comment>
<name>A0A7J9DL40_9ROSI</name>
<dbReference type="EMBL" id="JABEZW010000003">
    <property type="protein sequence ID" value="MBA0761135.1"/>
    <property type="molecule type" value="Genomic_DNA"/>
</dbReference>
<accession>A0A7J9DL40</accession>
<organism evidence="1 2">
    <name type="scientific">Gossypium trilobum</name>
    <dbReference type="NCBI Taxonomy" id="34281"/>
    <lineage>
        <taxon>Eukaryota</taxon>
        <taxon>Viridiplantae</taxon>
        <taxon>Streptophyta</taxon>
        <taxon>Embryophyta</taxon>
        <taxon>Tracheophyta</taxon>
        <taxon>Spermatophyta</taxon>
        <taxon>Magnoliopsida</taxon>
        <taxon>eudicotyledons</taxon>
        <taxon>Gunneridae</taxon>
        <taxon>Pentapetalae</taxon>
        <taxon>rosids</taxon>
        <taxon>malvids</taxon>
        <taxon>Malvales</taxon>
        <taxon>Malvaceae</taxon>
        <taxon>Malvoideae</taxon>
        <taxon>Gossypium</taxon>
    </lineage>
</organism>